<reference evidence="1 2" key="1">
    <citation type="submission" date="2019-08" db="EMBL/GenBank/DDBJ databases">
        <title>Aureimonas fodiniaquatilis sp. nov., isolated from a coal mine wastewater.</title>
        <authorList>
            <person name="Kim W."/>
        </authorList>
    </citation>
    <scope>NUCLEOTIDE SEQUENCE [LARGE SCALE GENOMIC DNA]</scope>
    <source>
        <strain evidence="1 2">CAU 1482</strain>
    </source>
</reference>
<sequence>MAPLIKSVFTAIQSVNTLSDCEAVCRIAKVLCKRQMSCKGLFAGVLNGNVSPLTLTRAGDKHGRAVQTQSARQTMLLKRGDKPNMEIDA</sequence>
<proteinExistence type="predicted"/>
<evidence type="ECO:0000313" key="1">
    <source>
        <dbReference type="EMBL" id="KAA0969650.1"/>
    </source>
</evidence>
<dbReference type="Proteomes" id="UP000324738">
    <property type="component" value="Unassembled WGS sequence"/>
</dbReference>
<organism evidence="1 2">
    <name type="scientific">Aureimonas fodinaquatilis</name>
    <dbReference type="NCBI Taxonomy" id="2565783"/>
    <lineage>
        <taxon>Bacteria</taxon>
        <taxon>Pseudomonadati</taxon>
        <taxon>Pseudomonadota</taxon>
        <taxon>Alphaproteobacteria</taxon>
        <taxon>Hyphomicrobiales</taxon>
        <taxon>Aurantimonadaceae</taxon>
        <taxon>Aureimonas</taxon>
    </lineage>
</organism>
<dbReference type="AlphaFoldDB" id="A0A5B0DVQ5"/>
<accession>A0A5B0DVQ5</accession>
<keyword evidence="2" id="KW-1185">Reference proteome</keyword>
<dbReference type="RefSeq" id="WP_149300935.1">
    <property type="nucleotide sequence ID" value="NZ_VTWH01000003.1"/>
</dbReference>
<name>A0A5B0DVQ5_9HYPH</name>
<evidence type="ECO:0000313" key="2">
    <source>
        <dbReference type="Proteomes" id="UP000324738"/>
    </source>
</evidence>
<gene>
    <name evidence="1" type="ORF">FPY71_14095</name>
</gene>
<comment type="caution">
    <text evidence="1">The sequence shown here is derived from an EMBL/GenBank/DDBJ whole genome shotgun (WGS) entry which is preliminary data.</text>
</comment>
<dbReference type="EMBL" id="VTWH01000003">
    <property type="protein sequence ID" value="KAA0969650.1"/>
    <property type="molecule type" value="Genomic_DNA"/>
</dbReference>
<protein>
    <submittedName>
        <fullName evidence="1">Uncharacterized protein</fullName>
    </submittedName>
</protein>